<evidence type="ECO:0000313" key="5">
    <source>
        <dbReference type="EMBL" id="PZA20642.1"/>
    </source>
</evidence>
<reference evidence="5 6" key="1">
    <citation type="submission" date="2018-06" db="EMBL/GenBank/DDBJ databases">
        <title>Draft genome sequence of Modestobacter versicolor CP153-2.</title>
        <authorList>
            <person name="Gundlapally S.R."/>
        </authorList>
    </citation>
    <scope>NUCLEOTIDE SEQUENCE [LARGE SCALE GENOMIC DNA]</scope>
    <source>
        <strain evidence="5 6">CP153-2</strain>
    </source>
</reference>
<reference evidence="4 7" key="2">
    <citation type="submission" date="2020-08" db="EMBL/GenBank/DDBJ databases">
        <title>Sequencing the genomes of 1000 actinobacteria strains.</title>
        <authorList>
            <person name="Klenk H.-P."/>
        </authorList>
    </citation>
    <scope>NUCLEOTIDE SEQUENCE [LARGE SCALE GENOMIC DNA]</scope>
    <source>
        <strain evidence="4 7">DSM 16678</strain>
    </source>
</reference>
<dbReference type="Proteomes" id="UP000580718">
    <property type="component" value="Unassembled WGS sequence"/>
</dbReference>
<dbReference type="Proteomes" id="UP000247602">
    <property type="component" value="Unassembled WGS sequence"/>
</dbReference>
<protein>
    <recommendedName>
        <fullName evidence="8">Bacterial Ig-like domain-containing protein</fullName>
    </recommendedName>
</protein>
<evidence type="ECO:0000313" key="7">
    <source>
        <dbReference type="Proteomes" id="UP000580718"/>
    </source>
</evidence>
<feature type="region of interest" description="Disordered" evidence="1">
    <location>
        <begin position="71"/>
        <end position="93"/>
    </location>
</feature>
<dbReference type="EMBL" id="QKNV01000159">
    <property type="protein sequence ID" value="PZA20642.1"/>
    <property type="molecule type" value="Genomic_DNA"/>
</dbReference>
<evidence type="ECO:0000313" key="4">
    <source>
        <dbReference type="EMBL" id="MBB3678387.1"/>
    </source>
</evidence>
<keyword evidence="3" id="KW-0732">Signal</keyword>
<comment type="caution">
    <text evidence="5">The sequence shown here is derived from an EMBL/GenBank/DDBJ whole genome shotgun (WGS) entry which is preliminary data.</text>
</comment>
<dbReference type="AlphaFoldDB" id="A0A323V795"/>
<dbReference type="RefSeq" id="WP_110552929.1">
    <property type="nucleotide sequence ID" value="NZ_JACIBU010000002.1"/>
</dbReference>
<accession>A0A323V795</accession>
<dbReference type="InterPro" id="IPR006311">
    <property type="entry name" value="TAT_signal"/>
</dbReference>
<gene>
    <name evidence="5" type="ORF">DMO24_14445</name>
    <name evidence="4" type="ORF">FHX36_004176</name>
</gene>
<name>A0A323V795_9ACTN</name>
<evidence type="ECO:0000256" key="2">
    <source>
        <dbReference type="SAM" id="Phobius"/>
    </source>
</evidence>
<evidence type="ECO:0000313" key="6">
    <source>
        <dbReference type="Proteomes" id="UP000247602"/>
    </source>
</evidence>
<evidence type="ECO:0000256" key="1">
    <source>
        <dbReference type="SAM" id="MobiDB-lite"/>
    </source>
</evidence>
<feature type="chain" id="PRO_5036328009" description="Bacterial Ig-like domain-containing protein" evidence="3">
    <location>
        <begin position="33"/>
        <end position="289"/>
    </location>
</feature>
<keyword evidence="2" id="KW-0812">Transmembrane</keyword>
<feature type="transmembrane region" description="Helical" evidence="2">
    <location>
        <begin position="258"/>
        <end position="278"/>
    </location>
</feature>
<keyword evidence="6" id="KW-1185">Reference proteome</keyword>
<dbReference type="EMBL" id="JACIBU010000002">
    <property type="protein sequence ID" value="MBB3678387.1"/>
    <property type="molecule type" value="Genomic_DNA"/>
</dbReference>
<keyword evidence="2" id="KW-0472">Membrane</keyword>
<evidence type="ECO:0000256" key="3">
    <source>
        <dbReference type="SAM" id="SignalP"/>
    </source>
</evidence>
<feature type="signal peptide" evidence="3">
    <location>
        <begin position="1"/>
        <end position="32"/>
    </location>
</feature>
<dbReference type="OrthoDB" id="5180094at2"/>
<keyword evidence="2" id="KW-1133">Transmembrane helix</keyword>
<proteinExistence type="predicted"/>
<organism evidence="5 6">
    <name type="scientific">Modestobacter versicolor</name>
    <dbReference type="NCBI Taxonomy" id="429133"/>
    <lineage>
        <taxon>Bacteria</taxon>
        <taxon>Bacillati</taxon>
        <taxon>Actinomycetota</taxon>
        <taxon>Actinomycetes</taxon>
        <taxon>Geodermatophilales</taxon>
        <taxon>Geodermatophilaceae</taxon>
        <taxon>Modestobacter</taxon>
    </lineage>
</organism>
<dbReference type="PROSITE" id="PS51318">
    <property type="entry name" value="TAT"/>
    <property type="match status" value="1"/>
</dbReference>
<sequence>MSALSRTRVAVATGLTLGTATAGLLLAPAALAAPAAPSVSPSSTLAPGAAYTISGTGCAQATDTTEAPFVSLTPDVDDPQMGDGTDTNADGSWSFELTAPTELGTYAYRLTCDQYTSEFRYPSVVITVTADGKPVPTATPSTAAPAFVPGAKPNTPGIAPASSTGATNVAAPGQQITRVLKGFKPNEVVTLVLHSTPVTLGTYTADANGVVTATFTLPAGTVLGTHTLAYDGNLGSHYESTITLTADGKALAYTGASVTLPLVGGTVLVAAGAGALLLGRRRTTGAVQA</sequence>
<evidence type="ECO:0008006" key="8">
    <source>
        <dbReference type="Google" id="ProtNLM"/>
    </source>
</evidence>